<accession>A0ABD0P596</accession>
<dbReference type="PANTHER" id="PTHR46399:SF7">
    <property type="entry name" value="RYANODINE RECEPTOR 2"/>
    <property type="match status" value="1"/>
</dbReference>
<organism evidence="1 2">
    <name type="scientific">Cirrhinus mrigala</name>
    <name type="common">Mrigala</name>
    <dbReference type="NCBI Taxonomy" id="683832"/>
    <lineage>
        <taxon>Eukaryota</taxon>
        <taxon>Metazoa</taxon>
        <taxon>Chordata</taxon>
        <taxon>Craniata</taxon>
        <taxon>Vertebrata</taxon>
        <taxon>Euteleostomi</taxon>
        <taxon>Actinopterygii</taxon>
        <taxon>Neopterygii</taxon>
        <taxon>Teleostei</taxon>
        <taxon>Ostariophysi</taxon>
        <taxon>Cypriniformes</taxon>
        <taxon>Cyprinidae</taxon>
        <taxon>Labeoninae</taxon>
        <taxon>Labeonini</taxon>
        <taxon>Cirrhinus</taxon>
    </lineage>
</organism>
<dbReference type="EMBL" id="JAMKFB020000017">
    <property type="protein sequence ID" value="KAL0169264.1"/>
    <property type="molecule type" value="Genomic_DNA"/>
</dbReference>
<gene>
    <name evidence="1" type="ORF">M9458_033860</name>
</gene>
<name>A0ABD0P596_CIRMR</name>
<evidence type="ECO:0000313" key="1">
    <source>
        <dbReference type="EMBL" id="KAL0169264.1"/>
    </source>
</evidence>
<dbReference type="AlphaFoldDB" id="A0ABD0P596"/>
<keyword evidence="2" id="KW-1185">Reference proteome</keyword>
<feature type="non-terminal residue" evidence="1">
    <location>
        <position position="1"/>
    </location>
</feature>
<protein>
    <submittedName>
        <fullName evidence="1">Uncharacterized protein</fullName>
    </submittedName>
</protein>
<reference evidence="1 2" key="1">
    <citation type="submission" date="2024-05" db="EMBL/GenBank/DDBJ databases">
        <title>Genome sequencing and assembly of Indian major carp, Cirrhinus mrigala (Hamilton, 1822).</title>
        <authorList>
            <person name="Mohindra V."/>
            <person name="Chowdhury L.M."/>
            <person name="Lal K."/>
            <person name="Jena J.K."/>
        </authorList>
    </citation>
    <scope>NUCLEOTIDE SEQUENCE [LARGE SCALE GENOMIC DNA]</scope>
    <source>
        <strain evidence="1">CM1030</strain>
        <tissue evidence="1">Blood</tissue>
    </source>
</reference>
<dbReference type="Proteomes" id="UP001529510">
    <property type="component" value="Unassembled WGS sequence"/>
</dbReference>
<comment type="caution">
    <text evidence="1">The sequence shown here is derived from an EMBL/GenBank/DDBJ whole genome shotgun (WGS) entry which is preliminary data.</text>
</comment>
<sequence length="77" mass="9050">KLNPSMLQSLLHNLVFDVPQLSDNSKMPLKLLTNHYEQSRKYYCRNDRWDGFGSASEEELCLTRRLFWGIFSALAKK</sequence>
<dbReference type="PANTHER" id="PTHR46399">
    <property type="entry name" value="B30.2/SPRY DOMAIN-CONTAINING PROTEIN"/>
    <property type="match status" value="1"/>
</dbReference>
<proteinExistence type="predicted"/>
<feature type="non-terminal residue" evidence="1">
    <location>
        <position position="77"/>
    </location>
</feature>
<dbReference type="InterPro" id="IPR015925">
    <property type="entry name" value="Ryanodine_IP3_receptor"/>
</dbReference>
<evidence type="ECO:0000313" key="2">
    <source>
        <dbReference type="Proteomes" id="UP001529510"/>
    </source>
</evidence>